<evidence type="ECO:0000256" key="7">
    <source>
        <dbReference type="ARBA" id="ARBA00022840"/>
    </source>
</evidence>
<keyword evidence="5" id="KW-0479">Metal-binding</keyword>
<dbReference type="OrthoDB" id="9793933at2"/>
<dbReference type="CDD" id="cd05403">
    <property type="entry name" value="NT_KNTase_like"/>
    <property type="match status" value="1"/>
</dbReference>
<evidence type="ECO:0000256" key="5">
    <source>
        <dbReference type="ARBA" id="ARBA00022723"/>
    </source>
</evidence>
<evidence type="ECO:0000313" key="11">
    <source>
        <dbReference type="EMBL" id="RGX77468.1"/>
    </source>
</evidence>
<reference evidence="11 12" key="1">
    <citation type="submission" date="2018-08" db="EMBL/GenBank/DDBJ databases">
        <title>A genome reference for cultivated species of the human gut microbiota.</title>
        <authorList>
            <person name="Zou Y."/>
            <person name="Xue W."/>
            <person name="Luo G."/>
        </authorList>
    </citation>
    <scope>NUCLEOTIDE SEQUENCE [LARGE SCALE GENOMIC DNA]</scope>
    <source>
        <strain evidence="11 12">OF03-9BH</strain>
    </source>
</reference>
<dbReference type="AlphaFoldDB" id="A0A413H1X8"/>
<gene>
    <name evidence="11" type="ORF">DXA68_15275</name>
</gene>
<dbReference type="Pfam" id="PF01909">
    <property type="entry name" value="NTP_transf_2"/>
    <property type="match status" value="1"/>
</dbReference>
<keyword evidence="3 11" id="KW-0808">Transferase</keyword>
<dbReference type="PANTHER" id="PTHR33571:SF12">
    <property type="entry name" value="BSL3053 PROTEIN"/>
    <property type="match status" value="1"/>
</dbReference>
<dbReference type="GO" id="GO:0016779">
    <property type="term" value="F:nucleotidyltransferase activity"/>
    <property type="evidence" value="ECO:0007669"/>
    <property type="project" value="UniProtKB-KW"/>
</dbReference>
<accession>A0A413H1X8</accession>
<evidence type="ECO:0000256" key="8">
    <source>
        <dbReference type="ARBA" id="ARBA00022842"/>
    </source>
</evidence>
<dbReference type="SUPFAM" id="SSF81301">
    <property type="entry name" value="Nucleotidyltransferase"/>
    <property type="match status" value="1"/>
</dbReference>
<evidence type="ECO:0000256" key="4">
    <source>
        <dbReference type="ARBA" id="ARBA00022695"/>
    </source>
</evidence>
<evidence type="ECO:0000256" key="6">
    <source>
        <dbReference type="ARBA" id="ARBA00022741"/>
    </source>
</evidence>
<dbReference type="PANTHER" id="PTHR33571">
    <property type="entry name" value="SSL8005 PROTEIN"/>
    <property type="match status" value="1"/>
</dbReference>
<dbReference type="Proteomes" id="UP000286075">
    <property type="component" value="Unassembled WGS sequence"/>
</dbReference>
<evidence type="ECO:0000313" key="12">
    <source>
        <dbReference type="Proteomes" id="UP000286075"/>
    </source>
</evidence>
<dbReference type="EMBL" id="QSCF01000026">
    <property type="protein sequence ID" value="RGX77468.1"/>
    <property type="molecule type" value="Genomic_DNA"/>
</dbReference>
<name>A0A413H1X8_9BACE</name>
<keyword evidence="6" id="KW-0547">Nucleotide-binding</keyword>
<comment type="cofactor">
    <cofactor evidence="1">
        <name>Mg(2+)</name>
        <dbReference type="ChEBI" id="CHEBI:18420"/>
    </cofactor>
</comment>
<proteinExistence type="inferred from homology"/>
<keyword evidence="2" id="KW-1277">Toxin-antitoxin system</keyword>
<evidence type="ECO:0000256" key="3">
    <source>
        <dbReference type="ARBA" id="ARBA00022679"/>
    </source>
</evidence>
<dbReference type="RefSeq" id="WP_117987972.1">
    <property type="nucleotide sequence ID" value="NZ_CABMFG010000026.1"/>
</dbReference>
<sequence length="103" mass="12281">MNKIIHEQMDALKTLCKRYKVKSLYVFGSINTPRFTDKSDIDLLIDFEPDVSIEEYTDYFFLLREKLTELFKRKIDLVTRRSLSNPFFIEDVEQSKQLLYGST</sequence>
<feature type="domain" description="Polymerase nucleotidyl transferase" evidence="10">
    <location>
        <begin position="11"/>
        <end position="98"/>
    </location>
</feature>
<organism evidence="11 12">
    <name type="scientific">Bacteroides stercorirosoris</name>
    <dbReference type="NCBI Taxonomy" id="871324"/>
    <lineage>
        <taxon>Bacteria</taxon>
        <taxon>Pseudomonadati</taxon>
        <taxon>Bacteroidota</taxon>
        <taxon>Bacteroidia</taxon>
        <taxon>Bacteroidales</taxon>
        <taxon>Bacteroidaceae</taxon>
        <taxon>Bacteroides</taxon>
    </lineage>
</organism>
<dbReference type="InterPro" id="IPR043519">
    <property type="entry name" value="NT_sf"/>
</dbReference>
<dbReference type="GO" id="GO:0005524">
    <property type="term" value="F:ATP binding"/>
    <property type="evidence" value="ECO:0007669"/>
    <property type="project" value="UniProtKB-KW"/>
</dbReference>
<keyword evidence="4" id="KW-0548">Nucleotidyltransferase</keyword>
<dbReference type="InterPro" id="IPR002934">
    <property type="entry name" value="Polymerase_NTP_transf_dom"/>
</dbReference>
<evidence type="ECO:0000256" key="2">
    <source>
        <dbReference type="ARBA" id="ARBA00022649"/>
    </source>
</evidence>
<evidence type="ECO:0000256" key="1">
    <source>
        <dbReference type="ARBA" id="ARBA00001946"/>
    </source>
</evidence>
<evidence type="ECO:0000256" key="9">
    <source>
        <dbReference type="ARBA" id="ARBA00038276"/>
    </source>
</evidence>
<dbReference type="Gene3D" id="3.30.460.10">
    <property type="entry name" value="Beta Polymerase, domain 2"/>
    <property type="match status" value="1"/>
</dbReference>
<evidence type="ECO:0000259" key="10">
    <source>
        <dbReference type="Pfam" id="PF01909"/>
    </source>
</evidence>
<keyword evidence="7" id="KW-0067">ATP-binding</keyword>
<comment type="similarity">
    <text evidence="9">Belongs to the MntA antitoxin family.</text>
</comment>
<dbReference type="InterPro" id="IPR052038">
    <property type="entry name" value="Type-VII_TA_antitoxin"/>
</dbReference>
<keyword evidence="8" id="KW-0460">Magnesium</keyword>
<comment type="caution">
    <text evidence="11">The sequence shown here is derived from an EMBL/GenBank/DDBJ whole genome shotgun (WGS) entry which is preliminary data.</text>
</comment>
<dbReference type="GO" id="GO:0046872">
    <property type="term" value="F:metal ion binding"/>
    <property type="evidence" value="ECO:0007669"/>
    <property type="project" value="UniProtKB-KW"/>
</dbReference>
<protein>
    <submittedName>
        <fullName evidence="11">Nucleotidyltransferase domain-containing protein</fullName>
    </submittedName>
</protein>